<proteinExistence type="predicted"/>
<reference evidence="2 3" key="2">
    <citation type="submission" date="2018-11" db="EMBL/GenBank/DDBJ databases">
        <authorList>
            <consortium name="Pathogen Informatics"/>
        </authorList>
    </citation>
    <scope>NUCLEOTIDE SEQUENCE [LARGE SCALE GENOMIC DNA]</scope>
</reference>
<feature type="region of interest" description="Disordered" evidence="1">
    <location>
        <begin position="338"/>
        <end position="359"/>
    </location>
</feature>
<dbReference type="AlphaFoldDB" id="A0A0R3W9F6"/>
<evidence type="ECO:0000313" key="2">
    <source>
        <dbReference type="EMBL" id="VDK37837.1"/>
    </source>
</evidence>
<accession>A0A0R3W9F6</accession>
<name>A0A0R3W9F6_TAEAS</name>
<evidence type="ECO:0000256" key="1">
    <source>
        <dbReference type="SAM" id="MobiDB-lite"/>
    </source>
</evidence>
<reference evidence="4" key="1">
    <citation type="submission" date="2017-02" db="UniProtKB">
        <authorList>
            <consortium name="WormBaseParasite"/>
        </authorList>
    </citation>
    <scope>IDENTIFICATION</scope>
</reference>
<gene>
    <name evidence="2" type="ORF">TASK_LOCUS7081</name>
</gene>
<dbReference type="OrthoDB" id="10527124at2759"/>
<keyword evidence="3" id="KW-1185">Reference proteome</keyword>
<sequence length="359" mass="40369">MPDDNHDNNNHLLKVEKFDMRDATSPLEAAVVAKIEDPHSNADPVETLNIEMDLALLLEQCFKSTGNSKQNCINIIEAVESSTGDLGSSEEFLKVDDKLNYPDWNKSSEKMIDRIYQADLPEATSIDEQCLITPLCNDHWTLVTPIITEIHEESIPQYFCGFSERATILYATCVFRSQSLASVRTIYITLPRSPQIVFPTKLKSMVEFNRLSVTAPSGTEQSRRWKEGAKKPWILPNKDINENNGCAQLVEADAQARGGSHIKVDQKMVTPANPMPRSGCSFSQEDVTRACKSCSTWGHRKRLEASSNIHLLKADVRMPSLLQNTANNAKRQIRMPEKMKHGRRMYSTPDDTIGETKAE</sequence>
<dbReference type="Proteomes" id="UP000282613">
    <property type="component" value="Unassembled WGS sequence"/>
</dbReference>
<evidence type="ECO:0000313" key="3">
    <source>
        <dbReference type="Proteomes" id="UP000282613"/>
    </source>
</evidence>
<dbReference type="EMBL" id="UYRS01018572">
    <property type="protein sequence ID" value="VDK37837.1"/>
    <property type="molecule type" value="Genomic_DNA"/>
</dbReference>
<organism evidence="4">
    <name type="scientific">Taenia asiatica</name>
    <name type="common">Asian tapeworm</name>
    <dbReference type="NCBI Taxonomy" id="60517"/>
    <lineage>
        <taxon>Eukaryota</taxon>
        <taxon>Metazoa</taxon>
        <taxon>Spiralia</taxon>
        <taxon>Lophotrochozoa</taxon>
        <taxon>Platyhelminthes</taxon>
        <taxon>Cestoda</taxon>
        <taxon>Eucestoda</taxon>
        <taxon>Cyclophyllidea</taxon>
        <taxon>Taeniidae</taxon>
        <taxon>Taenia</taxon>
    </lineage>
</organism>
<evidence type="ECO:0000313" key="4">
    <source>
        <dbReference type="WBParaSite" id="TASK_0000708001-mRNA-1"/>
    </source>
</evidence>
<dbReference type="WBParaSite" id="TASK_0000708001-mRNA-1">
    <property type="protein sequence ID" value="TASK_0000708001-mRNA-1"/>
    <property type="gene ID" value="TASK_0000708001"/>
</dbReference>
<protein>
    <submittedName>
        <fullName evidence="4">ULP_PROTEASE domain-containing protein</fullName>
    </submittedName>
</protein>